<name>A0A6J5QZH1_9CAUD</name>
<proteinExistence type="predicted"/>
<dbReference type="EMBL" id="LR797148">
    <property type="protein sequence ID" value="CAB4190090.1"/>
    <property type="molecule type" value="Genomic_DNA"/>
</dbReference>
<organism evidence="1">
    <name type="scientific">uncultured Caudovirales phage</name>
    <dbReference type="NCBI Taxonomy" id="2100421"/>
    <lineage>
        <taxon>Viruses</taxon>
        <taxon>Duplodnaviria</taxon>
        <taxon>Heunggongvirae</taxon>
        <taxon>Uroviricota</taxon>
        <taxon>Caudoviricetes</taxon>
        <taxon>Peduoviridae</taxon>
        <taxon>Maltschvirus</taxon>
        <taxon>Maltschvirus maltsch</taxon>
    </lineage>
</organism>
<protein>
    <submittedName>
        <fullName evidence="1">Uncharacterized protein</fullName>
    </submittedName>
</protein>
<accession>A0A6J5QZH1</accession>
<reference evidence="1" key="1">
    <citation type="submission" date="2020-05" db="EMBL/GenBank/DDBJ databases">
        <authorList>
            <person name="Chiriac C."/>
            <person name="Salcher M."/>
            <person name="Ghai R."/>
            <person name="Kavagutti S V."/>
        </authorList>
    </citation>
    <scope>NUCLEOTIDE SEQUENCE</scope>
</reference>
<evidence type="ECO:0000313" key="1">
    <source>
        <dbReference type="EMBL" id="CAB4190090.1"/>
    </source>
</evidence>
<sequence length="85" mass="9623">MHGIVHNALVHMHVRIEIDSCTCMDSASIVQPAQRRLPAVQTRNLLKYQQVPASKNNSCRRLKTVVYWMVKLRDGQSSPQGDDHG</sequence>
<gene>
    <name evidence="1" type="ORF">UFOVP1196_31</name>
</gene>